<evidence type="ECO:0000313" key="1">
    <source>
        <dbReference type="EMBL" id="MFC3492419.1"/>
    </source>
</evidence>
<name>A0ABV7PY27_9ACTN</name>
<keyword evidence="2" id="KW-1185">Reference proteome</keyword>
<proteinExistence type="predicted"/>
<evidence type="ECO:0008006" key="3">
    <source>
        <dbReference type="Google" id="ProtNLM"/>
    </source>
</evidence>
<evidence type="ECO:0000313" key="2">
    <source>
        <dbReference type="Proteomes" id="UP001595712"/>
    </source>
</evidence>
<dbReference type="Proteomes" id="UP001595712">
    <property type="component" value="Unassembled WGS sequence"/>
</dbReference>
<gene>
    <name evidence="1" type="ORF">ACFO8M_07975</name>
</gene>
<accession>A0ABV7PY27</accession>
<dbReference type="EMBL" id="JBHRWO010000007">
    <property type="protein sequence ID" value="MFC3492419.1"/>
    <property type="molecule type" value="Genomic_DNA"/>
</dbReference>
<protein>
    <recommendedName>
        <fullName evidence="3">Glycosyltransferase family 1 protein</fullName>
    </recommendedName>
</protein>
<sequence length="210" mass="24088">MTATDVQELPQRVVVLLFGNAAIKRTNDYAYQMARRGVKVQAVVADGQGWKRAPTLHPAVEVYSLARQENRRPLLWLYETLVERLPAAVLRRLDGKVPGAGLARRAHRKAAGFCRRNVFWRVYRPFRHHALRGMALRRLHRLEVGHADVVVCPDPATIPLGWSLAKRHPLPEVTRALHYGPYREHPVLLPLEPWDPDVHAKEDRPPYRPL</sequence>
<reference evidence="2" key="1">
    <citation type="journal article" date="2019" name="Int. J. Syst. Evol. Microbiol.">
        <title>The Global Catalogue of Microorganisms (GCM) 10K type strain sequencing project: providing services to taxonomists for standard genome sequencing and annotation.</title>
        <authorList>
            <consortium name="The Broad Institute Genomics Platform"/>
            <consortium name="The Broad Institute Genome Sequencing Center for Infectious Disease"/>
            <person name="Wu L."/>
            <person name="Ma J."/>
        </authorList>
    </citation>
    <scope>NUCLEOTIDE SEQUENCE [LARGE SCALE GENOMIC DNA]</scope>
    <source>
        <strain evidence="2">CGMCC 4.7396</strain>
    </source>
</reference>
<organism evidence="1 2">
    <name type="scientific">Glycomyces rhizosphaerae</name>
    <dbReference type="NCBI Taxonomy" id="2054422"/>
    <lineage>
        <taxon>Bacteria</taxon>
        <taxon>Bacillati</taxon>
        <taxon>Actinomycetota</taxon>
        <taxon>Actinomycetes</taxon>
        <taxon>Glycomycetales</taxon>
        <taxon>Glycomycetaceae</taxon>
        <taxon>Glycomyces</taxon>
    </lineage>
</organism>
<dbReference type="RefSeq" id="WP_387972978.1">
    <property type="nucleotide sequence ID" value="NZ_JBHRWO010000007.1"/>
</dbReference>
<comment type="caution">
    <text evidence="1">The sequence shown here is derived from an EMBL/GenBank/DDBJ whole genome shotgun (WGS) entry which is preliminary data.</text>
</comment>